<dbReference type="Pfam" id="PF02594">
    <property type="entry name" value="DUF167"/>
    <property type="match status" value="1"/>
</dbReference>
<dbReference type="eggNOG" id="COG1872">
    <property type="taxonomic scope" value="Bacteria"/>
</dbReference>
<dbReference type="InterPro" id="IPR003746">
    <property type="entry name" value="DUF167"/>
</dbReference>
<evidence type="ECO:0000256" key="2">
    <source>
        <dbReference type="HAMAP-Rule" id="MF_00634"/>
    </source>
</evidence>
<keyword evidence="4" id="KW-1185">Reference proteome</keyword>
<dbReference type="InterPro" id="IPR036591">
    <property type="entry name" value="YggU-like_sf"/>
</dbReference>
<dbReference type="Gene3D" id="3.30.1200.10">
    <property type="entry name" value="YggU-like"/>
    <property type="match status" value="1"/>
</dbReference>
<evidence type="ECO:0000313" key="4">
    <source>
        <dbReference type="Proteomes" id="UP000003781"/>
    </source>
</evidence>
<accession>A3IMP2</accession>
<dbReference type="PANTHER" id="PTHR13420">
    <property type="entry name" value="UPF0235 PROTEIN C15ORF40"/>
    <property type="match status" value="1"/>
</dbReference>
<gene>
    <name evidence="3" type="ORF">CY0110_24581</name>
</gene>
<dbReference type="NCBIfam" id="TIGR00251">
    <property type="entry name" value="DUF167 family protein"/>
    <property type="match status" value="1"/>
</dbReference>
<dbReference type="SUPFAM" id="SSF69786">
    <property type="entry name" value="YggU-like"/>
    <property type="match status" value="1"/>
</dbReference>
<sequence>MLLKLQVKVKPNAKQQKIEEMADNHFKIAVKSPPTDGKANQELITLLAKHFNVPKSHILIKSGVSSRNKLVEIDT</sequence>
<dbReference type="EMBL" id="AAXW01000008">
    <property type="protein sequence ID" value="EAZ92145.1"/>
    <property type="molecule type" value="Genomic_DNA"/>
</dbReference>
<dbReference type="GO" id="GO:0005737">
    <property type="term" value="C:cytoplasm"/>
    <property type="evidence" value="ECO:0007669"/>
    <property type="project" value="TreeGrafter"/>
</dbReference>
<dbReference type="RefSeq" id="WP_008274648.1">
    <property type="nucleotide sequence ID" value="NZ_AAXW01000008.1"/>
</dbReference>
<comment type="similarity">
    <text evidence="1 2">Belongs to the UPF0235 family.</text>
</comment>
<evidence type="ECO:0000313" key="3">
    <source>
        <dbReference type="EMBL" id="EAZ92145.1"/>
    </source>
</evidence>
<comment type="caution">
    <text evidence="3">The sequence shown here is derived from an EMBL/GenBank/DDBJ whole genome shotgun (WGS) entry which is preliminary data.</text>
</comment>
<dbReference type="HAMAP" id="MF_00634">
    <property type="entry name" value="UPF0235"/>
    <property type="match status" value="1"/>
</dbReference>
<dbReference type="SMART" id="SM01152">
    <property type="entry name" value="DUF167"/>
    <property type="match status" value="1"/>
</dbReference>
<dbReference type="Proteomes" id="UP000003781">
    <property type="component" value="Unassembled WGS sequence"/>
</dbReference>
<dbReference type="AlphaFoldDB" id="A3IMP2"/>
<protein>
    <recommendedName>
        <fullName evidence="2">UPF0235 protein CY0110_24581</fullName>
    </recommendedName>
</protein>
<evidence type="ECO:0000256" key="1">
    <source>
        <dbReference type="ARBA" id="ARBA00010364"/>
    </source>
</evidence>
<dbReference type="PANTHER" id="PTHR13420:SF7">
    <property type="entry name" value="UPF0235 PROTEIN C15ORF40"/>
    <property type="match status" value="1"/>
</dbReference>
<name>A3IMP2_9CHRO</name>
<reference evidence="3 4" key="1">
    <citation type="submission" date="2007-03" db="EMBL/GenBank/DDBJ databases">
        <authorList>
            <person name="Stal L."/>
            <person name="Ferriera S."/>
            <person name="Johnson J."/>
            <person name="Kravitz S."/>
            <person name="Beeson K."/>
            <person name="Sutton G."/>
            <person name="Rogers Y.-H."/>
            <person name="Friedman R."/>
            <person name="Frazier M."/>
            <person name="Venter J.C."/>
        </authorList>
    </citation>
    <scope>NUCLEOTIDE SEQUENCE [LARGE SCALE GENOMIC DNA]</scope>
    <source>
        <strain evidence="3 4">CCY0110</strain>
    </source>
</reference>
<proteinExistence type="inferred from homology"/>
<organism evidence="3 4">
    <name type="scientific">Crocosphaera chwakensis CCY0110</name>
    <dbReference type="NCBI Taxonomy" id="391612"/>
    <lineage>
        <taxon>Bacteria</taxon>
        <taxon>Bacillati</taxon>
        <taxon>Cyanobacteriota</taxon>
        <taxon>Cyanophyceae</taxon>
        <taxon>Oscillatoriophycideae</taxon>
        <taxon>Chroococcales</taxon>
        <taxon>Aphanothecaceae</taxon>
        <taxon>Crocosphaera</taxon>
        <taxon>Crocosphaera chwakensis</taxon>
    </lineage>
</organism>